<dbReference type="RefSeq" id="WP_224035561.1">
    <property type="nucleotide sequence ID" value="NZ_AP024849.1"/>
</dbReference>
<proteinExistence type="inferred from homology"/>
<keyword evidence="3" id="KW-0677">Repeat</keyword>
<dbReference type="CDD" id="cd03357">
    <property type="entry name" value="LbH_MAT_GAT"/>
    <property type="match status" value="1"/>
</dbReference>
<sequence length="202" mass="22108">MKTELEKCMAGENYKCHDEIFLGYKKIAKTLLTKYNSLPYDHKSEKREVLEHLFGSIGTNVSVGSPFICDYGCNIYLGNNVSVNMNCIFVDCNKITIGNNVLIASNVQIYTATHPIELEERLTPNWNQESGEYFCRTYALPVTIGDGCWIGGGVIILPGVNIGNGTVIGAGSVVTKDIPENSVAVGNPCRVIRKINGACKHD</sequence>
<dbReference type="Gene3D" id="2.160.10.10">
    <property type="entry name" value="Hexapeptide repeat proteins"/>
    <property type="match status" value="1"/>
</dbReference>
<gene>
    <name evidence="5" type="primary">thgA2</name>
    <name evidence="5" type="ORF">psyc5s11_54430</name>
</gene>
<dbReference type="Pfam" id="PF00132">
    <property type="entry name" value="Hexapep"/>
    <property type="match status" value="1"/>
</dbReference>
<reference evidence="6" key="1">
    <citation type="submission" date="2021-07" db="EMBL/GenBank/DDBJ databases">
        <title>Complete genome sequencing of a Clostridium isolate.</title>
        <authorList>
            <person name="Ueki A."/>
            <person name="Tonouchi A."/>
        </authorList>
    </citation>
    <scope>NUCLEOTIDE SEQUENCE [LARGE SCALE GENOMIC DNA]</scope>
    <source>
        <strain evidence="6">C5S11</strain>
    </source>
</reference>
<dbReference type="SUPFAM" id="SSF51161">
    <property type="entry name" value="Trimeric LpxA-like enzymes"/>
    <property type="match status" value="1"/>
</dbReference>
<evidence type="ECO:0000259" key="4">
    <source>
        <dbReference type="SMART" id="SM01266"/>
    </source>
</evidence>
<organism evidence="5 6">
    <name type="scientific">Clostridium gelidum</name>
    <dbReference type="NCBI Taxonomy" id="704125"/>
    <lineage>
        <taxon>Bacteria</taxon>
        <taxon>Bacillati</taxon>
        <taxon>Bacillota</taxon>
        <taxon>Clostridia</taxon>
        <taxon>Eubacteriales</taxon>
        <taxon>Clostridiaceae</taxon>
        <taxon>Clostridium</taxon>
    </lineage>
</organism>
<evidence type="ECO:0000256" key="2">
    <source>
        <dbReference type="ARBA" id="ARBA00022679"/>
    </source>
</evidence>
<dbReference type="InterPro" id="IPR051159">
    <property type="entry name" value="Hexapeptide_acetyltransf"/>
</dbReference>
<dbReference type="InterPro" id="IPR011004">
    <property type="entry name" value="Trimer_LpxA-like_sf"/>
</dbReference>
<dbReference type="Pfam" id="PF12464">
    <property type="entry name" value="Mac"/>
    <property type="match status" value="1"/>
</dbReference>
<name>A0ABM7TMU6_9CLOT</name>
<dbReference type="PROSITE" id="PS00101">
    <property type="entry name" value="HEXAPEP_TRANSFERASES"/>
    <property type="match status" value="1"/>
</dbReference>
<dbReference type="InterPro" id="IPR001451">
    <property type="entry name" value="Hexapep"/>
</dbReference>
<dbReference type="InterPro" id="IPR018357">
    <property type="entry name" value="Hexapep_transf_CS"/>
</dbReference>
<evidence type="ECO:0000313" key="6">
    <source>
        <dbReference type="Proteomes" id="UP000824633"/>
    </source>
</evidence>
<accession>A0ABM7TMU6</accession>
<comment type="similarity">
    <text evidence="1">Belongs to the transferase hexapeptide repeat family.</text>
</comment>
<dbReference type="PANTHER" id="PTHR23416:SF23">
    <property type="entry name" value="ACETYLTRANSFERASE C18B11.09C-RELATED"/>
    <property type="match status" value="1"/>
</dbReference>
<evidence type="ECO:0000256" key="1">
    <source>
        <dbReference type="ARBA" id="ARBA00007274"/>
    </source>
</evidence>
<evidence type="ECO:0000313" key="5">
    <source>
        <dbReference type="EMBL" id="BCZ49376.1"/>
    </source>
</evidence>
<dbReference type="Proteomes" id="UP000824633">
    <property type="component" value="Chromosome"/>
</dbReference>
<dbReference type="SMART" id="SM01266">
    <property type="entry name" value="Mac"/>
    <property type="match status" value="1"/>
</dbReference>
<dbReference type="PANTHER" id="PTHR23416">
    <property type="entry name" value="SIALIC ACID SYNTHASE-RELATED"/>
    <property type="match status" value="1"/>
</dbReference>
<dbReference type="EMBL" id="AP024849">
    <property type="protein sequence ID" value="BCZ49376.1"/>
    <property type="molecule type" value="Genomic_DNA"/>
</dbReference>
<keyword evidence="6" id="KW-1185">Reference proteome</keyword>
<evidence type="ECO:0000256" key="3">
    <source>
        <dbReference type="ARBA" id="ARBA00022737"/>
    </source>
</evidence>
<dbReference type="InterPro" id="IPR024688">
    <property type="entry name" value="Mac_dom"/>
</dbReference>
<protein>
    <submittedName>
        <fullName evidence="5">Galactoside O-acetyltransferase</fullName>
    </submittedName>
</protein>
<keyword evidence="2" id="KW-0808">Transferase</keyword>
<feature type="domain" description="Maltose/galactoside acetyltransferase" evidence="4">
    <location>
        <begin position="5"/>
        <end position="59"/>
    </location>
</feature>